<reference evidence="2" key="1">
    <citation type="submission" date="2014-11" db="EMBL/GenBank/DDBJ databases">
        <authorList>
            <person name="Amaro Gonzalez C."/>
        </authorList>
    </citation>
    <scope>NUCLEOTIDE SEQUENCE</scope>
</reference>
<dbReference type="EMBL" id="GBXM01108825">
    <property type="protein sequence ID" value="JAG99751.1"/>
    <property type="molecule type" value="Transcribed_RNA"/>
</dbReference>
<accession>A0A0E9P656</accession>
<proteinExistence type="predicted"/>
<organism evidence="2">
    <name type="scientific">Anguilla anguilla</name>
    <name type="common">European freshwater eel</name>
    <name type="synonym">Muraena anguilla</name>
    <dbReference type="NCBI Taxonomy" id="7936"/>
    <lineage>
        <taxon>Eukaryota</taxon>
        <taxon>Metazoa</taxon>
        <taxon>Chordata</taxon>
        <taxon>Craniata</taxon>
        <taxon>Vertebrata</taxon>
        <taxon>Euteleostomi</taxon>
        <taxon>Actinopterygii</taxon>
        <taxon>Neopterygii</taxon>
        <taxon>Teleostei</taxon>
        <taxon>Anguilliformes</taxon>
        <taxon>Anguillidae</taxon>
        <taxon>Anguilla</taxon>
    </lineage>
</organism>
<protein>
    <submittedName>
        <fullName evidence="2">Uncharacterized protein</fullName>
    </submittedName>
</protein>
<evidence type="ECO:0000313" key="2">
    <source>
        <dbReference type="EMBL" id="JAG99751.1"/>
    </source>
</evidence>
<dbReference type="AlphaFoldDB" id="A0A0E9P656"/>
<sequence length="28" mass="3261">MFLRHGVHIEPQYSENPNRPQLGEPLNS</sequence>
<evidence type="ECO:0000256" key="1">
    <source>
        <dbReference type="SAM" id="MobiDB-lite"/>
    </source>
</evidence>
<name>A0A0E9P656_ANGAN</name>
<reference evidence="2" key="2">
    <citation type="journal article" date="2015" name="Fish Shellfish Immunol.">
        <title>Early steps in the European eel (Anguilla anguilla)-Vibrio vulnificus interaction in the gills: Role of the RtxA13 toxin.</title>
        <authorList>
            <person name="Callol A."/>
            <person name="Pajuelo D."/>
            <person name="Ebbesson L."/>
            <person name="Teles M."/>
            <person name="MacKenzie S."/>
            <person name="Amaro C."/>
        </authorList>
    </citation>
    <scope>NUCLEOTIDE SEQUENCE</scope>
</reference>
<feature type="region of interest" description="Disordered" evidence="1">
    <location>
        <begin position="1"/>
        <end position="28"/>
    </location>
</feature>